<feature type="non-terminal residue" evidence="1">
    <location>
        <position position="1"/>
    </location>
</feature>
<accession>A0A4Q9KTV9</accession>
<gene>
    <name evidence="1" type="ORF">CWI36_2500p0010</name>
</gene>
<keyword evidence="2" id="KW-1185">Reference proteome</keyword>
<protein>
    <submittedName>
        <fullName evidence="1">Uncharacterized protein</fullName>
    </submittedName>
</protein>
<name>A0A4Q9KTV9_9MICR</name>
<dbReference type="EMBL" id="PITI01002500">
    <property type="protein sequence ID" value="TBT98176.1"/>
    <property type="molecule type" value="Genomic_DNA"/>
</dbReference>
<evidence type="ECO:0000313" key="1">
    <source>
        <dbReference type="EMBL" id="TBT98176.1"/>
    </source>
</evidence>
<proteinExistence type="predicted"/>
<reference evidence="1 2" key="1">
    <citation type="submission" date="2017-12" db="EMBL/GenBank/DDBJ databases">
        <authorList>
            <person name="Pombert J.-F."/>
            <person name="Haag K.L."/>
            <person name="Ebert D."/>
        </authorList>
    </citation>
    <scope>NUCLEOTIDE SEQUENCE [LARGE SCALE GENOMIC DNA]</scope>
    <source>
        <strain evidence="1">BE-OM-2</strain>
    </source>
</reference>
<dbReference type="Proteomes" id="UP000291404">
    <property type="component" value="Unassembled WGS sequence"/>
</dbReference>
<comment type="caution">
    <text evidence="1">The sequence shown here is derived from an EMBL/GenBank/DDBJ whole genome shotgun (WGS) entry which is preliminary data.</text>
</comment>
<feature type="non-terminal residue" evidence="1">
    <location>
        <position position="102"/>
    </location>
</feature>
<sequence length="102" mass="11501">KREEDGVKILKTKNNTPLFSQGGTMLEEPTNNINEESDLEEETAVVREIEENIGNIKKINISEVTKNQGLESSELIGILNKIDECKQDSNDMGNIHKSIFRI</sequence>
<evidence type="ECO:0000313" key="2">
    <source>
        <dbReference type="Proteomes" id="UP000291404"/>
    </source>
</evidence>
<dbReference type="VEuPathDB" id="MicrosporidiaDB:CWI36_2500p0010"/>
<organism evidence="1 2">
    <name type="scientific">Hamiltosporidium magnivora</name>
    <dbReference type="NCBI Taxonomy" id="148818"/>
    <lineage>
        <taxon>Eukaryota</taxon>
        <taxon>Fungi</taxon>
        <taxon>Fungi incertae sedis</taxon>
        <taxon>Microsporidia</taxon>
        <taxon>Dubosqiidae</taxon>
        <taxon>Hamiltosporidium</taxon>
    </lineage>
</organism>
<dbReference type="AlphaFoldDB" id="A0A4Q9KTV9"/>